<evidence type="ECO:0000256" key="10">
    <source>
        <dbReference type="ARBA" id="ARBA00037177"/>
    </source>
</evidence>
<dbReference type="PANTHER" id="PTHR22777">
    <property type="entry name" value="HEMOLYSIN-RELATED"/>
    <property type="match status" value="1"/>
</dbReference>
<dbReference type="InterPro" id="IPR036318">
    <property type="entry name" value="FAD-bd_PCMH-like_sf"/>
</dbReference>
<dbReference type="InterPro" id="IPR016169">
    <property type="entry name" value="FAD-bd_PCMH_sub2"/>
</dbReference>
<comment type="similarity">
    <text evidence="11">Belongs to the UPF0053 family. PaeA subfamily.</text>
</comment>
<dbReference type="EMBL" id="JAVIZX010000001">
    <property type="protein sequence ID" value="MDR6212552.1"/>
    <property type="molecule type" value="Genomic_DNA"/>
</dbReference>
<feature type="transmembrane region" description="Helical" evidence="15">
    <location>
        <begin position="102"/>
        <end position="123"/>
    </location>
</feature>
<protein>
    <recommendedName>
        <fullName evidence="12">Polyamine export protein</fullName>
    </recommendedName>
</protein>
<dbReference type="Pfam" id="PF03471">
    <property type="entry name" value="CorC_HlyC"/>
    <property type="match status" value="1"/>
</dbReference>
<keyword evidence="6" id="KW-0677">Repeat</keyword>
<evidence type="ECO:0000256" key="4">
    <source>
        <dbReference type="ARBA" id="ARBA00022519"/>
    </source>
</evidence>
<dbReference type="Pfam" id="PF00571">
    <property type="entry name" value="CBS"/>
    <property type="match status" value="1"/>
</dbReference>
<accession>A0ABU1I6R8</accession>
<dbReference type="InterPro" id="IPR044751">
    <property type="entry name" value="Ion_transp-like_CBS"/>
</dbReference>
<evidence type="ECO:0000256" key="15">
    <source>
        <dbReference type="SAM" id="Phobius"/>
    </source>
</evidence>
<gene>
    <name evidence="18" type="ORF">QE399_000241</name>
</gene>
<dbReference type="InterPro" id="IPR046342">
    <property type="entry name" value="CBS_dom_sf"/>
</dbReference>
<dbReference type="InterPro" id="IPR002550">
    <property type="entry name" value="CNNM"/>
</dbReference>
<dbReference type="PROSITE" id="PS51846">
    <property type="entry name" value="CNNM"/>
    <property type="match status" value="1"/>
</dbReference>
<evidence type="ECO:0000256" key="9">
    <source>
        <dbReference type="ARBA" id="ARBA00023136"/>
    </source>
</evidence>
<evidence type="ECO:0000313" key="18">
    <source>
        <dbReference type="EMBL" id="MDR6212552.1"/>
    </source>
</evidence>
<proteinExistence type="inferred from homology"/>
<evidence type="ECO:0000256" key="7">
    <source>
        <dbReference type="ARBA" id="ARBA00022989"/>
    </source>
</evidence>
<comment type="function">
    <text evidence="10">Involved in cadaverine and putrescine tolerance in stationary phase. May facilitate the efflux of both cadaverine and putrescine from the cytoplasm, reducing potentially toxic levels under certain stress conditions.</text>
</comment>
<dbReference type="PANTHER" id="PTHR22777:SF16">
    <property type="entry name" value="POLYAMINE EXPORT PROTEIN"/>
    <property type="match status" value="1"/>
</dbReference>
<dbReference type="SUPFAM" id="SSF54631">
    <property type="entry name" value="CBS-domain pair"/>
    <property type="match status" value="1"/>
</dbReference>
<evidence type="ECO:0000256" key="1">
    <source>
        <dbReference type="ARBA" id="ARBA00004429"/>
    </source>
</evidence>
<evidence type="ECO:0000256" key="8">
    <source>
        <dbReference type="ARBA" id="ARBA00023122"/>
    </source>
</evidence>
<keyword evidence="9 14" id="KW-0472">Membrane</keyword>
<dbReference type="PROSITE" id="PS51371">
    <property type="entry name" value="CBS"/>
    <property type="match status" value="1"/>
</dbReference>
<evidence type="ECO:0000256" key="13">
    <source>
        <dbReference type="PROSITE-ProRule" id="PRU00703"/>
    </source>
</evidence>
<evidence type="ECO:0000256" key="14">
    <source>
        <dbReference type="PROSITE-ProRule" id="PRU01193"/>
    </source>
</evidence>
<keyword evidence="4" id="KW-0997">Cell inner membrane</keyword>
<organism evidence="18 19">
    <name type="scientific">Paracidovorax wautersii</name>
    <dbReference type="NCBI Taxonomy" id="1177982"/>
    <lineage>
        <taxon>Bacteria</taxon>
        <taxon>Pseudomonadati</taxon>
        <taxon>Pseudomonadota</taxon>
        <taxon>Betaproteobacteria</taxon>
        <taxon>Burkholderiales</taxon>
        <taxon>Comamonadaceae</taxon>
        <taxon>Paracidovorax</taxon>
    </lineage>
</organism>
<dbReference type="SUPFAM" id="SSF56176">
    <property type="entry name" value="FAD-binding/transporter-associated domain-like"/>
    <property type="match status" value="1"/>
</dbReference>
<dbReference type="SMART" id="SM01091">
    <property type="entry name" value="CorC_HlyC"/>
    <property type="match status" value="1"/>
</dbReference>
<dbReference type="CDD" id="cd04590">
    <property type="entry name" value="CBS_pair_CorC_HlyC_assoc"/>
    <property type="match status" value="1"/>
</dbReference>
<evidence type="ECO:0000313" key="19">
    <source>
        <dbReference type="Proteomes" id="UP001267710"/>
    </source>
</evidence>
<feature type="domain" description="CNNM transmembrane" evidence="17">
    <location>
        <begin position="1"/>
        <end position="199"/>
    </location>
</feature>
<evidence type="ECO:0000256" key="11">
    <source>
        <dbReference type="ARBA" id="ARBA00038280"/>
    </source>
</evidence>
<keyword evidence="3" id="KW-1003">Cell membrane</keyword>
<dbReference type="Pfam" id="PF01595">
    <property type="entry name" value="CNNM"/>
    <property type="match status" value="1"/>
</dbReference>
<evidence type="ECO:0000259" key="17">
    <source>
        <dbReference type="PROSITE" id="PS51846"/>
    </source>
</evidence>
<dbReference type="RefSeq" id="WP_309825528.1">
    <property type="nucleotide sequence ID" value="NZ_JAVIZX010000001.1"/>
</dbReference>
<keyword evidence="7 14" id="KW-1133">Transmembrane helix</keyword>
<evidence type="ECO:0000256" key="2">
    <source>
        <dbReference type="ARBA" id="ARBA00022448"/>
    </source>
</evidence>
<feature type="transmembrane region" description="Helical" evidence="15">
    <location>
        <begin position="6"/>
        <end position="29"/>
    </location>
</feature>
<evidence type="ECO:0000256" key="12">
    <source>
        <dbReference type="ARBA" id="ARBA00039818"/>
    </source>
</evidence>
<evidence type="ECO:0000259" key="16">
    <source>
        <dbReference type="PROSITE" id="PS51371"/>
    </source>
</evidence>
<dbReference type="InterPro" id="IPR005170">
    <property type="entry name" value="Transptr-assoc_dom"/>
</dbReference>
<dbReference type="InterPro" id="IPR000644">
    <property type="entry name" value="CBS_dom"/>
</dbReference>
<keyword evidence="5 14" id="KW-0812">Transmembrane</keyword>
<evidence type="ECO:0000256" key="5">
    <source>
        <dbReference type="ARBA" id="ARBA00022692"/>
    </source>
</evidence>
<keyword evidence="2" id="KW-0813">Transport</keyword>
<comment type="caution">
    <text evidence="18">The sequence shown here is derived from an EMBL/GenBank/DDBJ whole genome shotgun (WGS) entry which is preliminary data.</text>
</comment>
<evidence type="ECO:0000256" key="6">
    <source>
        <dbReference type="ARBA" id="ARBA00022737"/>
    </source>
</evidence>
<dbReference type="Gene3D" id="3.30.465.10">
    <property type="match status" value="1"/>
</dbReference>
<comment type="subcellular location">
    <subcellularLocation>
        <location evidence="1">Cell inner membrane</location>
        <topology evidence="1">Multi-pass membrane protein</topology>
    </subcellularLocation>
</comment>
<sequence length="444" mass="49167">MTLSQSLFVIGLLIVASAFFSLAEISLAASRRLRLRQMADEGDPRADRVMRIQEQPGDYFTVVQVGQNAVAILGGIVGEGALSPHFTELFGLWVSESKAQTFGFLASFLIITSLFILFADLFPKRLGMADPERLAMRTARPMKLLMTLLAPLVWFYSRGADVVFRVLGLPSLRDDRITSDDILAMMEAGARAGVLAAREQQVIANVFELDTRTVSSAMSQRDRIAYFLRDDPDTVIRARIAEEPFSTYPVCDGDIDHVVGYVDAKDLFQRVLNNQPISLTEEGLVRKVLIVPDRLSLGEVLEQFRQVHEDFAVIVNEYSLVVGVVTLNDVMSTVMGDLVMGAPDEEQIVRRDENSWLIDGVTPITDVLHALNLDELPHAEEYETLAGFLMVMLRRVPRRTDSVNWGGYKFEVLDVDSYRIDQVMVSRLSGSADTAASGAAQAAG</sequence>
<dbReference type="Proteomes" id="UP001267710">
    <property type="component" value="Unassembled WGS sequence"/>
</dbReference>
<evidence type="ECO:0000256" key="3">
    <source>
        <dbReference type="ARBA" id="ARBA00022475"/>
    </source>
</evidence>
<keyword evidence="19" id="KW-1185">Reference proteome</keyword>
<keyword evidence="8 13" id="KW-0129">CBS domain</keyword>
<reference evidence="18 19" key="1">
    <citation type="submission" date="2023-08" db="EMBL/GenBank/DDBJ databases">
        <title>Functional and genomic diversity of the sorghum phyllosphere microbiome.</title>
        <authorList>
            <person name="Shade A."/>
        </authorList>
    </citation>
    <scope>NUCLEOTIDE SEQUENCE [LARGE SCALE GENOMIC DNA]</scope>
    <source>
        <strain evidence="18 19">SORGH_AS_0335</strain>
    </source>
</reference>
<feature type="transmembrane region" description="Helical" evidence="15">
    <location>
        <begin position="144"/>
        <end position="167"/>
    </location>
</feature>
<name>A0ABU1I6R8_9BURK</name>
<dbReference type="Gene3D" id="3.10.580.10">
    <property type="entry name" value="CBS-domain"/>
    <property type="match status" value="1"/>
</dbReference>
<feature type="domain" description="CBS" evidence="16">
    <location>
        <begin position="284"/>
        <end position="345"/>
    </location>
</feature>